<name>A0A1W9HYX5_9HYPH</name>
<dbReference type="InterPro" id="IPR010920">
    <property type="entry name" value="LSM_dom_sf"/>
</dbReference>
<feature type="transmembrane region" description="Helical" evidence="8">
    <location>
        <begin position="607"/>
        <end position="635"/>
    </location>
</feature>
<keyword evidence="9" id="KW-0732">Signal</keyword>
<evidence type="ECO:0000256" key="2">
    <source>
        <dbReference type="ARBA" id="ARBA00008017"/>
    </source>
</evidence>
<dbReference type="SUPFAM" id="SSF50182">
    <property type="entry name" value="Sm-like ribonucleoproteins"/>
    <property type="match status" value="1"/>
</dbReference>
<evidence type="ECO:0000256" key="1">
    <source>
        <dbReference type="ARBA" id="ARBA00004651"/>
    </source>
</evidence>
<comment type="similarity">
    <text evidence="2">Belongs to the MscS (TC 1.A.23) family.</text>
</comment>
<feature type="domain" description="DUF3772" evidence="11">
    <location>
        <begin position="125"/>
        <end position="187"/>
    </location>
</feature>
<comment type="subcellular location">
    <subcellularLocation>
        <location evidence="1">Cell membrane</location>
        <topology evidence="1">Multi-pass membrane protein</topology>
    </subcellularLocation>
</comment>
<protein>
    <submittedName>
        <fullName evidence="13">Uncharacterized protein</fullName>
    </submittedName>
</protein>
<dbReference type="PANTHER" id="PTHR30347">
    <property type="entry name" value="POTASSIUM CHANNEL RELATED"/>
    <property type="match status" value="1"/>
</dbReference>
<evidence type="ECO:0000259" key="10">
    <source>
        <dbReference type="Pfam" id="PF00924"/>
    </source>
</evidence>
<feature type="transmembrane region" description="Helical" evidence="8">
    <location>
        <begin position="438"/>
        <end position="462"/>
    </location>
</feature>
<dbReference type="PANTHER" id="PTHR30347:SF9">
    <property type="entry name" value="MINICONDUCTANCE MECHANOSENSITIVE CHANNEL MSCM"/>
    <property type="match status" value="1"/>
</dbReference>
<evidence type="ECO:0000256" key="4">
    <source>
        <dbReference type="ARBA" id="ARBA00022692"/>
    </source>
</evidence>
<keyword evidence="6 8" id="KW-0472">Membrane</keyword>
<dbReference type="InterPro" id="IPR022249">
    <property type="entry name" value="DUF3772"/>
</dbReference>
<dbReference type="InterPro" id="IPR052702">
    <property type="entry name" value="MscS-like_channel"/>
</dbReference>
<dbReference type="STRING" id="1827387.A4S15_07260"/>
<dbReference type="RefSeq" id="WP_376801794.1">
    <property type="nucleotide sequence ID" value="NZ_DBNB01000020.1"/>
</dbReference>
<reference evidence="13 14" key="1">
    <citation type="journal article" date="2017" name="Water Res.">
        <title>Comammox in drinking water systems.</title>
        <authorList>
            <person name="Wang Y."/>
            <person name="Ma L."/>
            <person name="Mao Y."/>
            <person name="Jiang X."/>
            <person name="Xia Y."/>
            <person name="Yu K."/>
            <person name="Li B."/>
            <person name="Zhang T."/>
        </authorList>
    </citation>
    <scope>NUCLEOTIDE SEQUENCE [LARGE SCALE GENOMIC DNA]</scope>
    <source>
        <strain evidence="13">SG_bin8</strain>
    </source>
</reference>
<evidence type="ECO:0000259" key="12">
    <source>
        <dbReference type="Pfam" id="PF21082"/>
    </source>
</evidence>
<accession>A0A1W9HYX5</accession>
<feature type="domain" description="Mechanosensitive ion channel MscS" evidence="10">
    <location>
        <begin position="624"/>
        <end position="689"/>
    </location>
</feature>
<dbReference type="Pfam" id="PF00924">
    <property type="entry name" value="MS_channel_2nd"/>
    <property type="match status" value="1"/>
</dbReference>
<dbReference type="Pfam" id="PF12607">
    <property type="entry name" value="DUF3772"/>
    <property type="match status" value="1"/>
</dbReference>
<feature type="transmembrane region" description="Helical" evidence="8">
    <location>
        <begin position="245"/>
        <end position="266"/>
    </location>
</feature>
<dbReference type="GO" id="GO:0005886">
    <property type="term" value="C:plasma membrane"/>
    <property type="evidence" value="ECO:0007669"/>
    <property type="project" value="UniProtKB-SubCell"/>
</dbReference>
<keyword evidence="5 8" id="KW-1133">Transmembrane helix</keyword>
<evidence type="ECO:0000256" key="5">
    <source>
        <dbReference type="ARBA" id="ARBA00022989"/>
    </source>
</evidence>
<feature type="transmembrane region" description="Helical" evidence="8">
    <location>
        <begin position="483"/>
        <end position="510"/>
    </location>
</feature>
<feature type="transmembrane region" description="Helical" evidence="8">
    <location>
        <begin position="325"/>
        <end position="342"/>
    </location>
</feature>
<feature type="domain" description="Mechanosensitive ion channel MscS C-terminal" evidence="12">
    <location>
        <begin position="698"/>
        <end position="777"/>
    </location>
</feature>
<dbReference type="SUPFAM" id="SSF82689">
    <property type="entry name" value="Mechanosensitive channel protein MscS (YggB), C-terminal domain"/>
    <property type="match status" value="1"/>
</dbReference>
<dbReference type="SUPFAM" id="SSF82861">
    <property type="entry name" value="Mechanosensitive channel protein MscS (YggB), transmembrane region"/>
    <property type="match status" value="1"/>
</dbReference>
<feature type="transmembrane region" description="Helical" evidence="8">
    <location>
        <begin position="198"/>
        <end position="215"/>
    </location>
</feature>
<feature type="chain" id="PRO_5012371185" evidence="9">
    <location>
        <begin position="26"/>
        <end position="781"/>
    </location>
</feature>
<dbReference type="InterPro" id="IPR049278">
    <property type="entry name" value="MS_channel_C"/>
</dbReference>
<comment type="caution">
    <text evidence="13">The sequence shown here is derived from an EMBL/GenBank/DDBJ whole genome shotgun (WGS) entry which is preliminary data.</text>
</comment>
<dbReference type="InterPro" id="IPR011014">
    <property type="entry name" value="MscS_channel_TM-2"/>
</dbReference>
<feature type="transmembrane region" description="Helical" evidence="8">
    <location>
        <begin position="530"/>
        <end position="557"/>
    </location>
</feature>
<evidence type="ECO:0000313" key="13">
    <source>
        <dbReference type="EMBL" id="OQW52619.1"/>
    </source>
</evidence>
<dbReference type="Gene3D" id="2.30.30.60">
    <property type="match status" value="1"/>
</dbReference>
<dbReference type="Proteomes" id="UP000192872">
    <property type="component" value="Unassembled WGS sequence"/>
</dbReference>
<proteinExistence type="inferred from homology"/>
<feature type="transmembrane region" description="Helical" evidence="8">
    <location>
        <begin position="578"/>
        <end position="601"/>
    </location>
</feature>
<feature type="signal peptide" evidence="9">
    <location>
        <begin position="1"/>
        <end position="25"/>
    </location>
</feature>
<gene>
    <name evidence="13" type="ORF">A4S15_07260</name>
</gene>
<evidence type="ECO:0000259" key="11">
    <source>
        <dbReference type="Pfam" id="PF12607"/>
    </source>
</evidence>
<keyword evidence="3" id="KW-1003">Cell membrane</keyword>
<dbReference type="InterPro" id="IPR023408">
    <property type="entry name" value="MscS_beta-dom_sf"/>
</dbReference>
<dbReference type="InterPro" id="IPR006685">
    <property type="entry name" value="MscS_channel_2nd"/>
</dbReference>
<dbReference type="Gene3D" id="3.30.70.100">
    <property type="match status" value="1"/>
</dbReference>
<evidence type="ECO:0000256" key="6">
    <source>
        <dbReference type="ARBA" id="ARBA00023136"/>
    </source>
</evidence>
<keyword evidence="4 8" id="KW-0812">Transmembrane</keyword>
<evidence type="ECO:0000313" key="14">
    <source>
        <dbReference type="Proteomes" id="UP000192872"/>
    </source>
</evidence>
<evidence type="ECO:0000256" key="7">
    <source>
        <dbReference type="SAM" id="MobiDB-lite"/>
    </source>
</evidence>
<sequence>MRTTRLCQILATILMCLAFAGAALATDATVKKRLDTHRALIERLNAALQRQGLTQDELSGLRSDIDGASGDLGDLIVDLEPDAKASDERLKQIGPKPEGGQSEAPEITKDREAESKNLNELNTALRQARVLQVDLSQLSDRIIERRRDLFTRQIFEHTQSILDPSLWREVFSALPRITVGISYLVSDWIAILSRTGNFLEFAVLLAVIGVATILYRPVRQRLLSAPVSALFRHGKADKPSPMERALLAVWTALINALLPVAVVFLVARVLAGLDLLPFRFRILADAVIYATAILTGVRAIALTLFEPARPLWRLLPMSDRLAQPAMASLTAIASVIAGFHLLQQFNNTIAVPLPVTLATFGTKALIFSIVLAAGLAAVAYVENSEQEERAKSAYGDPALSSPLWRTLRLALWLAVLFVGGGALFGYLAFASFLAGQVVWAVIILGVLVIALNLIDVAVGEITRPDTRAGRRLAIMLGIESSSVALSGILSSGILRAFVTIIAVFMLIAPWGVDSRDALDMMRAAFFGVKIGGITLSLAALLGSLGIFTIGLIITRAVQRWLDQRFLPATRMDIGLRNSIYTGIGYIGIIIAAAIGFTYLGIDFQNLAIVAGALSVGIGFGLQSIVSNFVSGLILLAERPIKSGDLIVVGDAEGYVKRINVRATEIETFDRAVLIVPNSALVSGNVKNWMHNDLLGQAKIRVGVAHSVDPHNVRDLLVEIARVHPMILPQPSPKVLMSEITEGAMIFELRSVVANVDNVATVCSDLRFEIVRRFAEAGFVIR</sequence>
<dbReference type="EMBL" id="LWDL01000012">
    <property type="protein sequence ID" value="OQW52619.1"/>
    <property type="molecule type" value="Genomic_DNA"/>
</dbReference>
<feature type="transmembrane region" description="Helical" evidence="8">
    <location>
        <begin position="409"/>
        <end position="432"/>
    </location>
</feature>
<feature type="region of interest" description="Disordered" evidence="7">
    <location>
        <begin position="87"/>
        <end position="108"/>
    </location>
</feature>
<dbReference type="GO" id="GO:0008381">
    <property type="term" value="F:mechanosensitive monoatomic ion channel activity"/>
    <property type="evidence" value="ECO:0007669"/>
    <property type="project" value="UniProtKB-ARBA"/>
</dbReference>
<dbReference type="InterPro" id="IPR011066">
    <property type="entry name" value="MscS_channel_C_sf"/>
</dbReference>
<evidence type="ECO:0000256" key="3">
    <source>
        <dbReference type="ARBA" id="ARBA00022475"/>
    </source>
</evidence>
<evidence type="ECO:0000256" key="8">
    <source>
        <dbReference type="SAM" id="Phobius"/>
    </source>
</evidence>
<feature type="transmembrane region" description="Helical" evidence="8">
    <location>
        <begin position="286"/>
        <end position="305"/>
    </location>
</feature>
<feature type="transmembrane region" description="Helical" evidence="8">
    <location>
        <begin position="362"/>
        <end position="381"/>
    </location>
</feature>
<organism evidence="13 14">
    <name type="scientific">Candidatus Raskinella chloraquaticus</name>
    <dbReference type="NCBI Taxonomy" id="1951219"/>
    <lineage>
        <taxon>Bacteria</taxon>
        <taxon>Pseudomonadati</taxon>
        <taxon>Pseudomonadota</taxon>
        <taxon>Alphaproteobacteria</taxon>
        <taxon>Hyphomicrobiales</taxon>
        <taxon>Phreatobacteraceae</taxon>
        <taxon>Candidatus Raskinella</taxon>
    </lineage>
</organism>
<evidence type="ECO:0000256" key="9">
    <source>
        <dbReference type="SAM" id="SignalP"/>
    </source>
</evidence>
<dbReference type="AlphaFoldDB" id="A0A1W9HYX5"/>
<dbReference type="Gene3D" id="1.10.287.1260">
    <property type="match status" value="1"/>
</dbReference>
<dbReference type="Pfam" id="PF21082">
    <property type="entry name" value="MS_channel_3rd"/>
    <property type="match status" value="1"/>
</dbReference>